<reference evidence="9" key="2">
    <citation type="submission" date="2025-09" db="UniProtKB">
        <authorList>
            <consortium name="Ensembl"/>
        </authorList>
    </citation>
    <scope>IDENTIFICATION</scope>
</reference>
<dbReference type="AlphaFoldDB" id="A0A3B5MTP6"/>
<dbReference type="PANTHER" id="PTHR24020">
    <property type="entry name" value="COLLAGEN ALPHA"/>
    <property type="match status" value="1"/>
</dbReference>
<dbReference type="Gene3D" id="3.40.50.410">
    <property type="entry name" value="von Willebrand factor, type A domain"/>
    <property type="match status" value="3"/>
</dbReference>
<dbReference type="GO" id="GO:0005576">
    <property type="term" value="C:extracellular region"/>
    <property type="evidence" value="ECO:0007669"/>
    <property type="project" value="UniProtKB-SubCell"/>
</dbReference>
<keyword evidence="6" id="KW-0325">Glycoprotein</keyword>
<dbReference type="Ensembl" id="ENSXCOT00000028119.1">
    <property type="protein sequence ID" value="ENSXCOP00000027784.1"/>
    <property type="gene ID" value="ENSXCOG00000020713.1"/>
</dbReference>
<feature type="domain" description="VWFA" evidence="8">
    <location>
        <begin position="38"/>
        <end position="216"/>
    </location>
</feature>
<protein>
    <recommendedName>
        <fullName evidence="8">VWFA domain-containing protein</fullName>
    </recommendedName>
</protein>
<evidence type="ECO:0000256" key="5">
    <source>
        <dbReference type="ARBA" id="ARBA00023119"/>
    </source>
</evidence>
<dbReference type="PROSITE" id="PS50234">
    <property type="entry name" value="VWFA"/>
    <property type="match status" value="3"/>
</dbReference>
<dbReference type="FunFam" id="3.40.50.410:FF:000004">
    <property type="entry name" value="collagen alpha-6(VI) chain"/>
    <property type="match status" value="1"/>
</dbReference>
<evidence type="ECO:0000256" key="1">
    <source>
        <dbReference type="ARBA" id="ARBA00004239"/>
    </source>
</evidence>
<dbReference type="InterPro" id="IPR050525">
    <property type="entry name" value="ECM_Assembly_Org"/>
</dbReference>
<sequence length="697" mass="77113">LQRCFRKTLFKTLGSGPVLQCLTFFFFFAECAVANMADIVFLVDGSSSIGIPSFKQVRLFLQSIVSGLDIGPDKVRVGLAQYSTNPHKEFLLKEHLDAPSLMTAIQKFPYRTGGTNTGKAINFLISEYFTEEAGSRASQRVPQIAVVITDGDSSDNVTEPARRLREQGVIVFAIGVGKANLEELENIANQPSQRFLFTIDSYEALQRLTGGLLQTVCVSMEDQRQGEAESCRASKVSVSLPMVLLDLKQTSVSDLFAVLAVSCFTFSTRLTSRTHSVLFLLSALAEKFADIFFLVDGGMTQVQFQQVRTILTRLANQVNFGASAYRLGLAQYSEQVKVEFLLNQHQTREQIQAAVKSFQYLRLPPAAKRNLGAALTYASANFFTKEAGSRADQGYRQFLVVMSGNDSSDRVFFGSRQVQSEAITVVGMSLGASMEELRVVATGQHVYQSNPRRPRRGLRPPNVFDIISDFSADCRAAKLADIVFIVDESGSITVENFQLVRSFLYSIISGLEINPNRVRVGIVLYNEQPTAQVYLNTFKQKTELLNFIKILPYRGGGTSTGAALNFTQENVFITETGSRKDKGVEQVAVVITDGESQDNVSQAAAELRRAGVTIYSVGVQNANEDELRQIASHPPQKHVFIVDSFARLKSLEEYLQKTLCYNIIRQAVSVSARRSGIREGPQQRLRKSAVRLQAKTT</sequence>
<dbReference type="GeneTree" id="ENSGT00940000155619"/>
<dbReference type="Proteomes" id="UP000261380">
    <property type="component" value="Unplaced"/>
</dbReference>
<feature type="domain" description="VWFA" evidence="8">
    <location>
        <begin position="290"/>
        <end position="467"/>
    </location>
</feature>
<name>A0A3B5MTP6_9TELE</name>
<evidence type="ECO:0000256" key="3">
    <source>
        <dbReference type="ARBA" id="ARBA00022729"/>
    </source>
</evidence>
<evidence type="ECO:0000313" key="9">
    <source>
        <dbReference type="Ensembl" id="ENSXCOP00000027784.1"/>
    </source>
</evidence>
<evidence type="ECO:0000259" key="8">
    <source>
        <dbReference type="PROSITE" id="PS50234"/>
    </source>
</evidence>
<keyword evidence="10" id="KW-1185">Reference proteome</keyword>
<dbReference type="PRINTS" id="PR00453">
    <property type="entry name" value="VWFADOMAIN"/>
</dbReference>
<keyword evidence="3" id="KW-0732">Signal</keyword>
<keyword evidence="4" id="KW-0677">Repeat</keyword>
<evidence type="ECO:0000256" key="6">
    <source>
        <dbReference type="ARBA" id="ARBA00023180"/>
    </source>
</evidence>
<feature type="domain" description="VWFA" evidence="8">
    <location>
        <begin position="481"/>
        <end position="655"/>
    </location>
</feature>
<reference evidence="9" key="1">
    <citation type="submission" date="2025-08" db="UniProtKB">
        <authorList>
            <consortium name="Ensembl"/>
        </authorList>
    </citation>
    <scope>IDENTIFICATION</scope>
</reference>
<dbReference type="Pfam" id="PF00092">
    <property type="entry name" value="VWA"/>
    <property type="match status" value="3"/>
</dbReference>
<dbReference type="InterPro" id="IPR002035">
    <property type="entry name" value="VWF_A"/>
</dbReference>
<evidence type="ECO:0000256" key="7">
    <source>
        <dbReference type="SAM" id="MobiDB-lite"/>
    </source>
</evidence>
<dbReference type="SMART" id="SM00327">
    <property type="entry name" value="VWA"/>
    <property type="match status" value="3"/>
</dbReference>
<dbReference type="SUPFAM" id="SSF53300">
    <property type="entry name" value="vWA-like"/>
    <property type="match status" value="3"/>
</dbReference>
<dbReference type="InterPro" id="IPR036465">
    <property type="entry name" value="vWFA_dom_sf"/>
</dbReference>
<keyword evidence="5" id="KW-0176">Collagen</keyword>
<evidence type="ECO:0000256" key="4">
    <source>
        <dbReference type="ARBA" id="ARBA00022737"/>
    </source>
</evidence>
<dbReference type="FunFam" id="3.40.50.410:FF:000001">
    <property type="entry name" value="Collagen, type XII, alpha 1"/>
    <property type="match status" value="1"/>
</dbReference>
<evidence type="ECO:0000313" key="10">
    <source>
        <dbReference type="Proteomes" id="UP000261380"/>
    </source>
</evidence>
<dbReference type="STRING" id="32473.ENSXCOP00000027784"/>
<feature type="region of interest" description="Disordered" evidence="7">
    <location>
        <begin position="675"/>
        <end position="697"/>
    </location>
</feature>
<proteinExistence type="predicted"/>
<dbReference type="PANTHER" id="PTHR24020:SF86">
    <property type="entry name" value="COLLAGEN, TYPE VI, ALPHA 4"/>
    <property type="match status" value="1"/>
</dbReference>
<comment type="subcellular location">
    <subcellularLocation>
        <location evidence="1">Secreted</location>
        <location evidence="1">Extracellular space</location>
    </subcellularLocation>
</comment>
<organism evidence="9 10">
    <name type="scientific">Xiphophorus couchianus</name>
    <name type="common">Monterrey platyfish</name>
    <dbReference type="NCBI Taxonomy" id="32473"/>
    <lineage>
        <taxon>Eukaryota</taxon>
        <taxon>Metazoa</taxon>
        <taxon>Chordata</taxon>
        <taxon>Craniata</taxon>
        <taxon>Vertebrata</taxon>
        <taxon>Euteleostomi</taxon>
        <taxon>Actinopterygii</taxon>
        <taxon>Neopterygii</taxon>
        <taxon>Teleostei</taxon>
        <taxon>Neoteleostei</taxon>
        <taxon>Acanthomorphata</taxon>
        <taxon>Ovalentaria</taxon>
        <taxon>Atherinomorphae</taxon>
        <taxon>Cyprinodontiformes</taxon>
        <taxon>Poeciliidae</taxon>
        <taxon>Poeciliinae</taxon>
        <taxon>Xiphophorus</taxon>
    </lineage>
</organism>
<dbReference type="GO" id="GO:0005581">
    <property type="term" value="C:collagen trimer"/>
    <property type="evidence" value="ECO:0007669"/>
    <property type="project" value="UniProtKB-KW"/>
</dbReference>
<evidence type="ECO:0000256" key="2">
    <source>
        <dbReference type="ARBA" id="ARBA00022525"/>
    </source>
</evidence>
<accession>A0A3B5MTP6</accession>
<keyword evidence="2" id="KW-0964">Secreted</keyword>